<organism evidence="1 2">
    <name type="scientific">Enterobacter soli</name>
    <dbReference type="NCBI Taxonomy" id="885040"/>
    <lineage>
        <taxon>Bacteria</taxon>
        <taxon>Pseudomonadati</taxon>
        <taxon>Pseudomonadota</taxon>
        <taxon>Gammaproteobacteria</taxon>
        <taxon>Enterobacterales</taxon>
        <taxon>Enterobacteriaceae</taxon>
        <taxon>Enterobacter</taxon>
    </lineage>
</organism>
<sequence>MKDDLAFFSPGYIFDVMHHLFSCKQHDYASRFILSSCEQWLSAELCGLINDKYHEESIGRFFCYNEDAKRDITFYVCDEHDEPEIKGHAEVKLIYPLHASKRKASINNLINKIVKCNHSEYPVEGWFFLVWNSYYEGNYTSNDFFSIVESEIQGAVSEEHEKTNSASYAIPQMVDFCDSKIKWRGRNISIKVKAIQVTFFSTNFSRYKNDEIESMLLIGRDRHGNEI</sequence>
<protein>
    <submittedName>
        <fullName evidence="1">Uncharacterized protein</fullName>
    </submittedName>
</protein>
<dbReference type="Proteomes" id="UP001225042">
    <property type="component" value="Unassembled WGS sequence"/>
</dbReference>
<comment type="caution">
    <text evidence="1">The sequence shown here is derived from an EMBL/GenBank/DDBJ whole genome shotgun (WGS) entry which is preliminary data.</text>
</comment>
<keyword evidence="2" id="KW-1185">Reference proteome</keyword>
<name>A0AAW8HC02_9ENTR</name>
<proteinExistence type="predicted"/>
<accession>A0AAW8HC02</accession>
<dbReference type="AlphaFoldDB" id="A0AAW8HC02"/>
<gene>
    <name evidence="1" type="ORF">RBJ67_18280</name>
</gene>
<evidence type="ECO:0000313" key="2">
    <source>
        <dbReference type="Proteomes" id="UP001225042"/>
    </source>
</evidence>
<evidence type="ECO:0000313" key="1">
    <source>
        <dbReference type="EMBL" id="MDQ2258080.1"/>
    </source>
</evidence>
<dbReference type="RefSeq" id="WP_257273841.1">
    <property type="nucleotide sequence ID" value="NZ_CP143717.1"/>
</dbReference>
<dbReference type="EMBL" id="JAVDKS010000007">
    <property type="protein sequence ID" value="MDQ2258080.1"/>
    <property type="molecule type" value="Genomic_DNA"/>
</dbReference>
<reference evidence="1 2" key="1">
    <citation type="submission" date="2023-08" db="EMBL/GenBank/DDBJ databases">
        <authorList>
            <person name="Dale J."/>
        </authorList>
    </citation>
    <scope>NUCLEOTIDE SEQUENCE [LARGE SCALE GENOMIC DNA]</scope>
    <source>
        <strain evidence="1 2">2023EL-00788</strain>
    </source>
</reference>